<feature type="chain" id="PRO_5040137948" evidence="1">
    <location>
        <begin position="21"/>
        <end position="72"/>
    </location>
</feature>
<evidence type="ECO:0000313" key="3">
    <source>
        <dbReference type="Proteomes" id="UP000724874"/>
    </source>
</evidence>
<dbReference type="Proteomes" id="UP000724874">
    <property type="component" value="Unassembled WGS sequence"/>
</dbReference>
<dbReference type="AlphaFoldDB" id="A0A9P5TJD6"/>
<keyword evidence="3" id="KW-1185">Reference proteome</keyword>
<gene>
    <name evidence="2" type="ORF">CPB84DRAFT_1790121</name>
</gene>
<dbReference type="EMBL" id="JADNYJ010000116">
    <property type="protein sequence ID" value="KAF8883335.1"/>
    <property type="molecule type" value="Genomic_DNA"/>
</dbReference>
<protein>
    <submittedName>
        <fullName evidence="2">Uncharacterized protein</fullName>
    </submittedName>
</protein>
<reference evidence="2" key="1">
    <citation type="submission" date="2020-11" db="EMBL/GenBank/DDBJ databases">
        <authorList>
            <consortium name="DOE Joint Genome Institute"/>
            <person name="Ahrendt S."/>
            <person name="Riley R."/>
            <person name="Andreopoulos W."/>
            <person name="LaButti K."/>
            <person name="Pangilinan J."/>
            <person name="Ruiz-duenas F.J."/>
            <person name="Barrasa J.M."/>
            <person name="Sanchez-Garcia M."/>
            <person name="Camarero S."/>
            <person name="Miyauchi S."/>
            <person name="Serrano A."/>
            <person name="Linde D."/>
            <person name="Babiker R."/>
            <person name="Drula E."/>
            <person name="Ayuso-Fernandez I."/>
            <person name="Pacheco R."/>
            <person name="Padilla G."/>
            <person name="Ferreira P."/>
            <person name="Barriuso J."/>
            <person name="Kellner H."/>
            <person name="Castanera R."/>
            <person name="Alfaro M."/>
            <person name="Ramirez L."/>
            <person name="Pisabarro A.G."/>
            <person name="Kuo A."/>
            <person name="Tritt A."/>
            <person name="Lipzen A."/>
            <person name="He G."/>
            <person name="Yan M."/>
            <person name="Ng V."/>
            <person name="Cullen D."/>
            <person name="Martin F."/>
            <person name="Rosso M.-N."/>
            <person name="Henrissat B."/>
            <person name="Hibbett D."/>
            <person name="Martinez A.T."/>
            <person name="Grigoriev I.V."/>
        </authorList>
    </citation>
    <scope>NUCLEOTIDE SEQUENCE</scope>
    <source>
        <strain evidence="2">AH 44721</strain>
    </source>
</reference>
<sequence>MKFQILSFVVSLALFSQVFATPTPQTTDPLACGGPDNIPCVLLDIDAALDLLVHSNNVWESASPGCVACALH</sequence>
<feature type="signal peptide" evidence="1">
    <location>
        <begin position="1"/>
        <end position="20"/>
    </location>
</feature>
<accession>A0A9P5TJD6</accession>
<evidence type="ECO:0000256" key="1">
    <source>
        <dbReference type="SAM" id="SignalP"/>
    </source>
</evidence>
<dbReference type="OrthoDB" id="3061790at2759"/>
<comment type="caution">
    <text evidence="2">The sequence shown here is derived from an EMBL/GenBank/DDBJ whole genome shotgun (WGS) entry which is preliminary data.</text>
</comment>
<organism evidence="2 3">
    <name type="scientific">Gymnopilus junonius</name>
    <name type="common">Spectacular rustgill mushroom</name>
    <name type="synonym">Gymnopilus spectabilis subsp. junonius</name>
    <dbReference type="NCBI Taxonomy" id="109634"/>
    <lineage>
        <taxon>Eukaryota</taxon>
        <taxon>Fungi</taxon>
        <taxon>Dikarya</taxon>
        <taxon>Basidiomycota</taxon>
        <taxon>Agaricomycotina</taxon>
        <taxon>Agaricomycetes</taxon>
        <taxon>Agaricomycetidae</taxon>
        <taxon>Agaricales</taxon>
        <taxon>Agaricineae</taxon>
        <taxon>Hymenogastraceae</taxon>
        <taxon>Gymnopilus</taxon>
    </lineage>
</organism>
<feature type="non-terminal residue" evidence="2">
    <location>
        <position position="72"/>
    </location>
</feature>
<keyword evidence="1" id="KW-0732">Signal</keyword>
<name>A0A9P5TJD6_GYMJU</name>
<evidence type="ECO:0000313" key="2">
    <source>
        <dbReference type="EMBL" id="KAF8883335.1"/>
    </source>
</evidence>
<proteinExistence type="predicted"/>